<proteinExistence type="predicted"/>
<protein>
    <submittedName>
        <fullName evidence="1">Uncharacterized protein</fullName>
    </submittedName>
</protein>
<gene>
    <name evidence="1" type="ORF">NM208_g8844</name>
</gene>
<dbReference type="EMBL" id="JANRMS010001054">
    <property type="protein sequence ID" value="KAJ3531521.1"/>
    <property type="molecule type" value="Genomic_DNA"/>
</dbReference>
<name>A0ACC1S430_9HYPO</name>
<keyword evidence="2" id="KW-1185">Reference proteome</keyword>
<comment type="caution">
    <text evidence="1">The sequence shown here is derived from an EMBL/GenBank/DDBJ whole genome shotgun (WGS) entry which is preliminary data.</text>
</comment>
<sequence length="395" mass="40754">MAFFAALFAPLFATVKGMLGVLGFTSLGIKAGSLAAMIQSLIGNVVAKSLFAILQSAGMGGYGAAIAFQFAKDRPVSTACVSIGALAIAAPALAAGPALATFGFKTSGIASNSIAAGVQKGIGSIIAPSIFSTLQSAGAGGYGVAPVYGAIQGAGAALSVGGLSGFFEESKKPAIHLHLINVNPPQLVRETHVNLVDLTQSPQTGQLVKLFDTLEDLREYTLDTGKIFPKKEAPSATLRSTAKPTTTTKVPGNGIKTPSPIQTGMVTNCNKFHPVSSTTTCASIQSYYDITLADFVKWNPAVGKDCKGLWANYNVCVGVIGGTPTKPGNGIETPSPIQAGMVSNCKKFHPVSSTTTCASIQKYYKITMAQLAKWNPAVGSKCTALWANYYVCVGV</sequence>
<organism evidence="1 2">
    <name type="scientific">Fusarium decemcellulare</name>
    <dbReference type="NCBI Taxonomy" id="57161"/>
    <lineage>
        <taxon>Eukaryota</taxon>
        <taxon>Fungi</taxon>
        <taxon>Dikarya</taxon>
        <taxon>Ascomycota</taxon>
        <taxon>Pezizomycotina</taxon>
        <taxon>Sordariomycetes</taxon>
        <taxon>Hypocreomycetidae</taxon>
        <taxon>Hypocreales</taxon>
        <taxon>Nectriaceae</taxon>
        <taxon>Fusarium</taxon>
        <taxon>Fusarium decemcellulare species complex</taxon>
    </lineage>
</organism>
<accession>A0ACC1S430</accession>
<evidence type="ECO:0000313" key="2">
    <source>
        <dbReference type="Proteomes" id="UP001148629"/>
    </source>
</evidence>
<reference evidence="1" key="1">
    <citation type="submission" date="2022-08" db="EMBL/GenBank/DDBJ databases">
        <title>Genome Sequence of Fusarium decemcellulare.</title>
        <authorList>
            <person name="Buettner E."/>
        </authorList>
    </citation>
    <scope>NUCLEOTIDE SEQUENCE</scope>
    <source>
        <strain evidence="1">Babe19</strain>
    </source>
</reference>
<evidence type="ECO:0000313" key="1">
    <source>
        <dbReference type="EMBL" id="KAJ3531521.1"/>
    </source>
</evidence>
<dbReference type="Proteomes" id="UP001148629">
    <property type="component" value="Unassembled WGS sequence"/>
</dbReference>